<dbReference type="AlphaFoldDB" id="A0A506PQ59"/>
<keyword evidence="1" id="KW-1133">Transmembrane helix</keyword>
<proteinExistence type="predicted"/>
<dbReference type="EMBL" id="VHIQ01000001">
    <property type="protein sequence ID" value="TPV35367.1"/>
    <property type="molecule type" value="Genomic_DNA"/>
</dbReference>
<dbReference type="OrthoDB" id="822590at2"/>
<dbReference type="InterPro" id="IPR045749">
    <property type="entry name" value="DUF6090"/>
</dbReference>
<evidence type="ECO:0000313" key="2">
    <source>
        <dbReference type="EMBL" id="TPV35367.1"/>
    </source>
</evidence>
<sequence>MIKFFRHIRQKLLSENLHDRQAGKFSRYLLYAIGEIVLVVIGILIALGINNWNENRKNKQAEKIVLNNILENLVTDSIQFNYYEKQYEQIDNLHVELYKFGIKNENIDSIPEPALIRRTLYFKQLIGSDFKENIYTIKNTKIKDALTSYTSSINDLENVYWIELAPLINEKLKPYLAQEELYNTKNWFELKKRTFEDYTFEEIKGKNIIDREKFLALSKTKKFHQILFEVNVKWSDFNTRLKTAIQENENLRKLIKSELKNY</sequence>
<protein>
    <submittedName>
        <fullName evidence="2">Uncharacterized protein</fullName>
    </submittedName>
</protein>
<evidence type="ECO:0000256" key="1">
    <source>
        <dbReference type="SAM" id="Phobius"/>
    </source>
</evidence>
<gene>
    <name evidence="2" type="ORF">FJ651_00145</name>
</gene>
<dbReference type="RefSeq" id="WP_140988376.1">
    <property type="nucleotide sequence ID" value="NZ_VHIQ01000001.1"/>
</dbReference>
<keyword evidence="1" id="KW-0812">Transmembrane</keyword>
<evidence type="ECO:0000313" key="3">
    <source>
        <dbReference type="Proteomes" id="UP000317332"/>
    </source>
</evidence>
<dbReference type="Proteomes" id="UP000317332">
    <property type="component" value="Unassembled WGS sequence"/>
</dbReference>
<organism evidence="2 3">
    <name type="scientific">Paucihalobacter ruber</name>
    <dbReference type="NCBI Taxonomy" id="2567861"/>
    <lineage>
        <taxon>Bacteria</taxon>
        <taxon>Pseudomonadati</taxon>
        <taxon>Bacteroidota</taxon>
        <taxon>Flavobacteriia</taxon>
        <taxon>Flavobacteriales</taxon>
        <taxon>Flavobacteriaceae</taxon>
        <taxon>Paucihalobacter</taxon>
    </lineage>
</organism>
<comment type="caution">
    <text evidence="2">The sequence shown here is derived from an EMBL/GenBank/DDBJ whole genome shotgun (WGS) entry which is preliminary data.</text>
</comment>
<reference evidence="2 3" key="1">
    <citation type="submission" date="2019-06" db="EMBL/GenBank/DDBJ databases">
        <title>Flavobacteriaceae Paucihalobacterium erythroidium CWB-1, complete genome.</title>
        <authorList>
            <person name="Wu S."/>
        </authorList>
    </citation>
    <scope>NUCLEOTIDE SEQUENCE [LARGE SCALE GENOMIC DNA]</scope>
    <source>
        <strain evidence="2 3">CWB-1</strain>
    </source>
</reference>
<feature type="transmembrane region" description="Helical" evidence="1">
    <location>
        <begin position="28"/>
        <end position="49"/>
    </location>
</feature>
<accession>A0A506PQ59</accession>
<name>A0A506PQ59_9FLAO</name>
<dbReference type="Pfam" id="PF19578">
    <property type="entry name" value="DUF6090"/>
    <property type="match status" value="1"/>
</dbReference>
<keyword evidence="1" id="KW-0472">Membrane</keyword>
<keyword evidence="3" id="KW-1185">Reference proteome</keyword>